<dbReference type="Pfam" id="PF01352">
    <property type="entry name" value="KRAB"/>
    <property type="match status" value="1"/>
</dbReference>
<evidence type="ECO:0000256" key="4">
    <source>
        <dbReference type="ARBA" id="ARBA00022833"/>
    </source>
</evidence>
<dbReference type="InterPro" id="IPR036236">
    <property type="entry name" value="Znf_C2H2_sf"/>
</dbReference>
<dbReference type="Pfam" id="PF00096">
    <property type="entry name" value="zf-C2H2"/>
    <property type="match status" value="1"/>
</dbReference>
<dbReference type="PROSITE" id="PS00028">
    <property type="entry name" value="ZINC_FINGER_C2H2_1"/>
    <property type="match status" value="4"/>
</dbReference>
<dbReference type="OrthoDB" id="9898825at2759"/>
<dbReference type="GO" id="GO:0008270">
    <property type="term" value="F:zinc ion binding"/>
    <property type="evidence" value="ECO:0007669"/>
    <property type="project" value="UniProtKB-KW"/>
</dbReference>
<dbReference type="SUPFAM" id="SSF57667">
    <property type="entry name" value="beta-beta-alpha zinc fingers"/>
    <property type="match status" value="3"/>
</dbReference>
<dbReference type="InterPro" id="IPR013087">
    <property type="entry name" value="Znf_C2H2_type"/>
</dbReference>
<dbReference type="KEGG" id="gsh:117354494"/>
<accession>A0A6P8QMT4</accession>
<dbReference type="PANTHER" id="PTHR24381:SF381">
    <property type="entry name" value="ZINC FINGER PROTEIN 41 HOMOLOG"/>
    <property type="match status" value="1"/>
</dbReference>
<evidence type="ECO:0000256" key="2">
    <source>
        <dbReference type="ARBA" id="ARBA00022737"/>
    </source>
</evidence>
<feature type="domain" description="C2H2-type" evidence="7">
    <location>
        <begin position="152"/>
        <end position="179"/>
    </location>
</feature>
<dbReference type="RefSeq" id="XP_033788028.1">
    <property type="nucleotide sequence ID" value="XM_033932137.1"/>
</dbReference>
<feature type="domain" description="KRAB" evidence="8">
    <location>
        <begin position="14"/>
        <end position="86"/>
    </location>
</feature>
<dbReference type="Proteomes" id="UP000515159">
    <property type="component" value="Chromosome 2"/>
</dbReference>
<dbReference type="SUPFAM" id="SSF109640">
    <property type="entry name" value="KRAB domain (Kruppel-associated box)"/>
    <property type="match status" value="1"/>
</dbReference>
<evidence type="ECO:0000256" key="1">
    <source>
        <dbReference type="ARBA" id="ARBA00022723"/>
    </source>
</evidence>
<evidence type="ECO:0000256" key="5">
    <source>
        <dbReference type="PROSITE-ProRule" id="PRU00042"/>
    </source>
</evidence>
<keyword evidence="3 5" id="KW-0863">Zinc-finger</keyword>
<dbReference type="InterPro" id="IPR036051">
    <property type="entry name" value="KRAB_dom_sf"/>
</dbReference>
<dbReference type="Gene3D" id="3.30.160.60">
    <property type="entry name" value="Classic Zinc Finger"/>
    <property type="match status" value="4"/>
</dbReference>
<keyword evidence="9" id="KW-1185">Reference proteome</keyword>
<feature type="domain" description="C2H2-type" evidence="7">
    <location>
        <begin position="207"/>
        <end position="234"/>
    </location>
</feature>
<dbReference type="GO" id="GO:0000981">
    <property type="term" value="F:DNA-binding transcription factor activity, RNA polymerase II-specific"/>
    <property type="evidence" value="ECO:0007669"/>
    <property type="project" value="TreeGrafter"/>
</dbReference>
<dbReference type="PROSITE" id="PS50805">
    <property type="entry name" value="KRAB"/>
    <property type="match status" value="1"/>
</dbReference>
<evidence type="ECO:0000313" key="9">
    <source>
        <dbReference type="Proteomes" id="UP000515159"/>
    </source>
</evidence>
<dbReference type="PROSITE" id="PS50157">
    <property type="entry name" value="ZINC_FINGER_C2H2_2"/>
    <property type="match status" value="4"/>
</dbReference>
<dbReference type="SMART" id="SM00355">
    <property type="entry name" value="ZnF_C2H2"/>
    <property type="match status" value="4"/>
</dbReference>
<name>A0A6P8QMT4_GEOSA</name>
<dbReference type="FunFam" id="3.30.160.60:FF:000100">
    <property type="entry name" value="Zinc finger 45-like"/>
    <property type="match status" value="1"/>
</dbReference>
<keyword evidence="1" id="KW-0479">Metal-binding</keyword>
<feature type="region of interest" description="Disordered" evidence="6">
    <location>
        <begin position="79"/>
        <end position="99"/>
    </location>
</feature>
<evidence type="ECO:0000256" key="6">
    <source>
        <dbReference type="SAM" id="MobiDB-lite"/>
    </source>
</evidence>
<evidence type="ECO:0000259" key="8">
    <source>
        <dbReference type="PROSITE" id="PS50805"/>
    </source>
</evidence>
<dbReference type="GO" id="GO:0005634">
    <property type="term" value="C:nucleus"/>
    <property type="evidence" value="ECO:0007669"/>
    <property type="project" value="TreeGrafter"/>
</dbReference>
<dbReference type="InterPro" id="IPR001909">
    <property type="entry name" value="KRAB"/>
</dbReference>
<dbReference type="GeneID" id="117354494"/>
<sequence>MDAMQMMVSVNGSVFQIPVVLCFTEEQRMDLEEQQTELSKDMMENYQTLISLGSGSVAVTPDIISHTEEGEELYIKDELGSEERESGRSSCSETDAPRNKSPAAFYWELSKSPESKELLSVRDGKHMPCSYWEEKEQRNLTGDSVEIREQISLCDVCGIFLSDPVTLQLHQGSHTEEKPSVGTDCVKIFIQTGELQQQEPYRVALPFTCSECGDEFTGEDVLEQHQKVHSRDRLFSDLNCGRSLQMHQRISPGKKRPFSCFECDKRFWHEKDLINHYISHTDKKLFSCSDCRKSFSWKIHLTEHQKIHTVNLRD</sequence>
<reference evidence="10 11" key="1">
    <citation type="submission" date="2025-04" db="UniProtKB">
        <authorList>
            <consortium name="RefSeq"/>
        </authorList>
    </citation>
    <scope>IDENTIFICATION</scope>
</reference>
<protein>
    <submittedName>
        <fullName evidence="10 11">Zinc finger protein 184-like</fullName>
    </submittedName>
</protein>
<dbReference type="FunFam" id="3.30.160.60:FF:000358">
    <property type="entry name" value="zinc finger protein 24"/>
    <property type="match status" value="1"/>
</dbReference>
<dbReference type="RefSeq" id="XP_033788026.1">
    <property type="nucleotide sequence ID" value="XM_033932135.1"/>
</dbReference>
<proteinExistence type="predicted"/>
<gene>
    <name evidence="10 11" type="primary">LOC117354494</name>
</gene>
<evidence type="ECO:0000313" key="10">
    <source>
        <dbReference type="RefSeq" id="XP_033788026.1"/>
    </source>
</evidence>
<evidence type="ECO:0000313" key="11">
    <source>
        <dbReference type="RefSeq" id="XP_033788028.1"/>
    </source>
</evidence>
<evidence type="ECO:0000256" key="3">
    <source>
        <dbReference type="ARBA" id="ARBA00022771"/>
    </source>
</evidence>
<feature type="domain" description="C2H2-type" evidence="7">
    <location>
        <begin position="286"/>
        <end position="309"/>
    </location>
</feature>
<evidence type="ECO:0000259" key="7">
    <source>
        <dbReference type="PROSITE" id="PS50157"/>
    </source>
</evidence>
<keyword evidence="4" id="KW-0862">Zinc</keyword>
<dbReference type="PANTHER" id="PTHR24381">
    <property type="entry name" value="ZINC FINGER PROTEIN"/>
    <property type="match status" value="1"/>
</dbReference>
<keyword evidence="2" id="KW-0677">Repeat</keyword>
<dbReference type="GO" id="GO:0000977">
    <property type="term" value="F:RNA polymerase II transcription regulatory region sequence-specific DNA binding"/>
    <property type="evidence" value="ECO:0007669"/>
    <property type="project" value="TreeGrafter"/>
</dbReference>
<dbReference type="AlphaFoldDB" id="A0A6P8QMT4"/>
<organism evidence="9 10">
    <name type="scientific">Geotrypetes seraphini</name>
    <name type="common">Gaboon caecilian</name>
    <name type="synonym">Caecilia seraphini</name>
    <dbReference type="NCBI Taxonomy" id="260995"/>
    <lineage>
        <taxon>Eukaryota</taxon>
        <taxon>Metazoa</taxon>
        <taxon>Chordata</taxon>
        <taxon>Craniata</taxon>
        <taxon>Vertebrata</taxon>
        <taxon>Euteleostomi</taxon>
        <taxon>Amphibia</taxon>
        <taxon>Gymnophiona</taxon>
        <taxon>Geotrypetes</taxon>
    </lineage>
</organism>
<feature type="domain" description="C2H2-type" evidence="7">
    <location>
        <begin position="258"/>
        <end position="285"/>
    </location>
</feature>